<dbReference type="EC" id="6.3.5.6" evidence="2"/>
<protein>
    <submittedName>
        <fullName evidence="2">Aspartyl-tRNA(Asn) amidotransferase subunit A @ Glutamyl-tRNA(Gln) amidotransferase subunit A</fullName>
        <ecNumber evidence="2">6.3.5.6</ecNumber>
        <ecNumber evidence="2">6.3.5.7</ecNumber>
    </submittedName>
</protein>
<name>A0A160TUR8_9ZZZZ</name>
<dbReference type="InterPro" id="IPR036928">
    <property type="entry name" value="AS_sf"/>
</dbReference>
<accession>A0A160TUR8</accession>
<dbReference type="GO" id="GO:0050567">
    <property type="term" value="F:glutaminyl-tRNA synthase (glutamine-hydrolyzing) activity"/>
    <property type="evidence" value="ECO:0007669"/>
    <property type="project" value="UniProtKB-EC"/>
</dbReference>
<dbReference type="EC" id="6.3.5.7" evidence="2"/>
<sequence>MTSQNAVEQTRRCLNNIERFDPIVNAFISVLAESALSEAEAIDRARGQGAVGGLLAGVPISVKDCIDVAGTPCTNGSTFFADYVPENDALIVQRLREAGAVILGKTNLHEFAYGSTTQNPHYGSTRNPWDLNRIPSGSSGGAGASVAAQMCVGAVGSDTGGSVRTPAAINGVTGLRPSMGSIPMTGSFTRICPAIDTVGPLGESVEIVARMFAVMAGYDDDDLYSVRREQPDFLGRLDNSIKGTRIGLPRKFFLENLEEGVGSAVEAAAQQLAALGADIVDVELEGAESAQQSVMPMVWADAYQYHRERAETSPAQFGQDVLDRILLGQDITGYEYAAALRAREGWNRIVDRALEQVDVILTPTTPITAPLVEESSDMLSITHHLTRFTYLFSWAGLPGLSVPCGFTSAGMPIGMLLNGRPWEEALLFQIGHSYQNDTDWHNRRPPLLNAAG</sequence>
<feature type="domain" description="Amidase" evidence="1">
    <location>
        <begin position="9"/>
        <end position="427"/>
    </location>
</feature>
<dbReference type="Pfam" id="PF01425">
    <property type="entry name" value="Amidase"/>
    <property type="match status" value="1"/>
</dbReference>
<dbReference type="EMBL" id="CZRL01000104">
    <property type="protein sequence ID" value="CUS54497.1"/>
    <property type="molecule type" value="Genomic_DNA"/>
</dbReference>
<dbReference type="AlphaFoldDB" id="A0A160TUR8"/>
<proteinExistence type="predicted"/>
<dbReference type="PANTHER" id="PTHR11895:SF7">
    <property type="entry name" value="GLUTAMYL-TRNA(GLN) AMIDOTRANSFERASE SUBUNIT A, MITOCHONDRIAL"/>
    <property type="match status" value="1"/>
</dbReference>
<dbReference type="Gene3D" id="3.90.1300.10">
    <property type="entry name" value="Amidase signature (AS) domain"/>
    <property type="match status" value="1"/>
</dbReference>
<dbReference type="InterPro" id="IPR000120">
    <property type="entry name" value="Amidase"/>
</dbReference>
<organism evidence="2">
    <name type="scientific">hydrothermal vent metagenome</name>
    <dbReference type="NCBI Taxonomy" id="652676"/>
    <lineage>
        <taxon>unclassified sequences</taxon>
        <taxon>metagenomes</taxon>
        <taxon>ecological metagenomes</taxon>
    </lineage>
</organism>
<gene>
    <name evidence="2" type="ORF">MGWOODY_XGa812</name>
</gene>
<dbReference type="PANTHER" id="PTHR11895">
    <property type="entry name" value="TRANSAMIDASE"/>
    <property type="match status" value="1"/>
</dbReference>
<keyword evidence="2" id="KW-0436">Ligase</keyword>
<reference evidence="2" key="1">
    <citation type="submission" date="2015-10" db="EMBL/GenBank/DDBJ databases">
        <authorList>
            <person name="Gilbert D.G."/>
        </authorList>
    </citation>
    <scope>NUCLEOTIDE SEQUENCE</scope>
</reference>
<evidence type="ECO:0000259" key="1">
    <source>
        <dbReference type="Pfam" id="PF01425"/>
    </source>
</evidence>
<dbReference type="InterPro" id="IPR023631">
    <property type="entry name" value="Amidase_dom"/>
</dbReference>
<evidence type="ECO:0000313" key="2">
    <source>
        <dbReference type="EMBL" id="CUS54497.1"/>
    </source>
</evidence>
<keyword evidence="2" id="KW-0808">Transferase</keyword>
<dbReference type="GO" id="GO:0016740">
    <property type="term" value="F:transferase activity"/>
    <property type="evidence" value="ECO:0007669"/>
    <property type="project" value="UniProtKB-KW"/>
</dbReference>
<dbReference type="GO" id="GO:0050566">
    <property type="term" value="F:asparaginyl-tRNA synthase (glutamine-hydrolyzing) activity"/>
    <property type="evidence" value="ECO:0007669"/>
    <property type="project" value="UniProtKB-EC"/>
</dbReference>
<dbReference type="SUPFAM" id="SSF75304">
    <property type="entry name" value="Amidase signature (AS) enzymes"/>
    <property type="match status" value="1"/>
</dbReference>